<name>A0A9D1PY07_9BACT</name>
<dbReference type="PROSITE" id="PS51257">
    <property type="entry name" value="PROKAR_LIPOPROTEIN"/>
    <property type="match status" value="1"/>
</dbReference>
<dbReference type="EMBL" id="DXHV01000059">
    <property type="protein sequence ID" value="HIW00692.1"/>
    <property type="molecule type" value="Genomic_DNA"/>
</dbReference>
<feature type="signal peptide" evidence="1">
    <location>
        <begin position="1"/>
        <end position="27"/>
    </location>
</feature>
<keyword evidence="1" id="KW-0732">Signal</keyword>
<reference evidence="2" key="1">
    <citation type="journal article" date="2021" name="PeerJ">
        <title>Extensive microbial diversity within the chicken gut microbiome revealed by metagenomics and culture.</title>
        <authorList>
            <person name="Gilroy R."/>
            <person name="Ravi A."/>
            <person name="Getino M."/>
            <person name="Pursley I."/>
            <person name="Horton D.L."/>
            <person name="Alikhan N.F."/>
            <person name="Baker D."/>
            <person name="Gharbi K."/>
            <person name="Hall N."/>
            <person name="Watson M."/>
            <person name="Adriaenssens E.M."/>
            <person name="Foster-Nyarko E."/>
            <person name="Jarju S."/>
            <person name="Secka A."/>
            <person name="Antonio M."/>
            <person name="Oren A."/>
            <person name="Chaudhuri R.R."/>
            <person name="La Ragione R."/>
            <person name="Hildebrand F."/>
            <person name="Pallen M.J."/>
        </authorList>
    </citation>
    <scope>NUCLEOTIDE SEQUENCE</scope>
    <source>
        <strain evidence="2">ChiHecec2B26-446</strain>
    </source>
</reference>
<gene>
    <name evidence="2" type="ORF">H9894_05815</name>
</gene>
<dbReference type="Proteomes" id="UP000886752">
    <property type="component" value="Unassembled WGS sequence"/>
</dbReference>
<protein>
    <recommendedName>
        <fullName evidence="4">Lipoprotein</fullName>
    </recommendedName>
</protein>
<evidence type="ECO:0000313" key="2">
    <source>
        <dbReference type="EMBL" id="HIW00692.1"/>
    </source>
</evidence>
<evidence type="ECO:0008006" key="4">
    <source>
        <dbReference type="Google" id="ProtNLM"/>
    </source>
</evidence>
<comment type="caution">
    <text evidence="2">The sequence shown here is derived from an EMBL/GenBank/DDBJ whole genome shotgun (WGS) entry which is preliminary data.</text>
</comment>
<sequence>MTFTRCLTVLCTLAALLLLSACGPSNTVHLVPLKPASNVLPTPSSSTIAVVQFADKRVDTSALGMRRDKSYFTTMDSPTEWMSKAIADHIGAQGYQVSYATSAAEAIKANPDYILTGSLEKLDIQENSATSFETTIRAKYVLSNRDKKLVLETLTANQSKTSLPSSSAVESLLADTLKDIINPMFQKVQSFIKH</sequence>
<evidence type="ECO:0000313" key="3">
    <source>
        <dbReference type="Proteomes" id="UP000886752"/>
    </source>
</evidence>
<accession>A0A9D1PY07</accession>
<proteinExistence type="predicted"/>
<evidence type="ECO:0000256" key="1">
    <source>
        <dbReference type="SAM" id="SignalP"/>
    </source>
</evidence>
<organism evidence="2 3">
    <name type="scientific">Candidatus Desulfovibrio intestinipullorum</name>
    <dbReference type="NCBI Taxonomy" id="2838536"/>
    <lineage>
        <taxon>Bacteria</taxon>
        <taxon>Pseudomonadati</taxon>
        <taxon>Thermodesulfobacteriota</taxon>
        <taxon>Desulfovibrionia</taxon>
        <taxon>Desulfovibrionales</taxon>
        <taxon>Desulfovibrionaceae</taxon>
        <taxon>Desulfovibrio</taxon>
    </lineage>
</organism>
<feature type="chain" id="PRO_5038919918" description="Lipoprotein" evidence="1">
    <location>
        <begin position="28"/>
        <end position="194"/>
    </location>
</feature>
<reference evidence="2" key="2">
    <citation type="submission" date="2021-04" db="EMBL/GenBank/DDBJ databases">
        <authorList>
            <person name="Gilroy R."/>
        </authorList>
    </citation>
    <scope>NUCLEOTIDE SEQUENCE</scope>
    <source>
        <strain evidence="2">ChiHecec2B26-446</strain>
    </source>
</reference>
<dbReference type="AlphaFoldDB" id="A0A9D1PY07"/>